<evidence type="ECO:0000313" key="8">
    <source>
        <dbReference type="EMBL" id="ETN46780.1"/>
    </source>
</evidence>
<evidence type="ECO:0000313" key="9">
    <source>
        <dbReference type="Proteomes" id="UP000030752"/>
    </source>
</evidence>
<protein>
    <recommendedName>
        <fullName evidence="10">Aromatic-L-amino-acid decarboxylase</fullName>
    </recommendedName>
</protein>
<feature type="modified residue" description="N6-(pyridoxal phosphate)lysine" evidence="6">
    <location>
        <position position="315"/>
    </location>
</feature>
<dbReference type="SUPFAM" id="SSF53383">
    <property type="entry name" value="PLP-dependent transferases"/>
    <property type="match status" value="1"/>
</dbReference>
<dbReference type="Pfam" id="PF00282">
    <property type="entry name" value="Pyridoxal_deC"/>
    <property type="match status" value="1"/>
</dbReference>
<dbReference type="GO" id="GO:0006520">
    <property type="term" value="P:amino acid metabolic process"/>
    <property type="evidence" value="ECO:0007669"/>
    <property type="project" value="InterPro"/>
</dbReference>
<evidence type="ECO:0000256" key="7">
    <source>
        <dbReference type="RuleBase" id="RU000382"/>
    </source>
</evidence>
<dbReference type="InterPro" id="IPR010977">
    <property type="entry name" value="Aromatic_deC"/>
</dbReference>
<dbReference type="RefSeq" id="XP_008711492.1">
    <property type="nucleotide sequence ID" value="XM_008713270.1"/>
</dbReference>
<evidence type="ECO:0000256" key="3">
    <source>
        <dbReference type="ARBA" id="ARBA00022793"/>
    </source>
</evidence>
<dbReference type="PANTHER" id="PTHR11999">
    <property type="entry name" value="GROUP II PYRIDOXAL-5-PHOSPHATE DECARBOXYLASE"/>
    <property type="match status" value="1"/>
</dbReference>
<dbReference type="InterPro" id="IPR015421">
    <property type="entry name" value="PyrdxlP-dep_Trfase_major"/>
</dbReference>
<reference evidence="8 9" key="1">
    <citation type="submission" date="2013-03" db="EMBL/GenBank/DDBJ databases">
        <title>The Genome Sequence of Phialophora europaea CBS 101466.</title>
        <authorList>
            <consortium name="The Broad Institute Genomics Platform"/>
            <person name="Cuomo C."/>
            <person name="de Hoog S."/>
            <person name="Gorbushina A."/>
            <person name="Walker B."/>
            <person name="Young S.K."/>
            <person name="Zeng Q."/>
            <person name="Gargeya S."/>
            <person name="Fitzgerald M."/>
            <person name="Haas B."/>
            <person name="Abouelleil A."/>
            <person name="Allen A.W."/>
            <person name="Alvarado L."/>
            <person name="Arachchi H.M."/>
            <person name="Berlin A.M."/>
            <person name="Chapman S.B."/>
            <person name="Gainer-Dewar J."/>
            <person name="Goldberg J."/>
            <person name="Griggs A."/>
            <person name="Gujja S."/>
            <person name="Hansen M."/>
            <person name="Howarth C."/>
            <person name="Imamovic A."/>
            <person name="Ireland A."/>
            <person name="Larimer J."/>
            <person name="McCowan C."/>
            <person name="Murphy C."/>
            <person name="Pearson M."/>
            <person name="Poon T.W."/>
            <person name="Priest M."/>
            <person name="Roberts A."/>
            <person name="Saif S."/>
            <person name="Shea T."/>
            <person name="Sisk P."/>
            <person name="Sykes S."/>
            <person name="Wortman J."/>
            <person name="Nusbaum C."/>
            <person name="Birren B."/>
        </authorList>
    </citation>
    <scope>NUCLEOTIDE SEQUENCE [LARGE SCALE GENOMIC DNA]</scope>
    <source>
        <strain evidence="8 9">CBS 101466</strain>
    </source>
</reference>
<proteinExistence type="inferred from homology"/>
<evidence type="ECO:0000256" key="4">
    <source>
        <dbReference type="ARBA" id="ARBA00022898"/>
    </source>
</evidence>
<dbReference type="Proteomes" id="UP000030752">
    <property type="component" value="Unassembled WGS sequence"/>
</dbReference>
<keyword evidence="5 7" id="KW-0456">Lyase</keyword>
<accession>W2SDS8</accession>
<comment type="cofactor">
    <cofactor evidence="1 6 7">
        <name>pyridoxal 5'-phosphate</name>
        <dbReference type="ChEBI" id="CHEBI:597326"/>
    </cofactor>
</comment>
<dbReference type="InterPro" id="IPR015422">
    <property type="entry name" value="PyrdxlP-dep_Trfase_small"/>
</dbReference>
<dbReference type="InterPro" id="IPR002129">
    <property type="entry name" value="PyrdxlP-dep_de-COase"/>
</dbReference>
<dbReference type="PRINTS" id="PR00800">
    <property type="entry name" value="YHDCRBOXLASE"/>
</dbReference>
<organism evidence="8 9">
    <name type="scientific">Cyphellophora europaea (strain CBS 101466)</name>
    <name type="common">Phialophora europaea</name>
    <dbReference type="NCBI Taxonomy" id="1220924"/>
    <lineage>
        <taxon>Eukaryota</taxon>
        <taxon>Fungi</taxon>
        <taxon>Dikarya</taxon>
        <taxon>Ascomycota</taxon>
        <taxon>Pezizomycotina</taxon>
        <taxon>Eurotiomycetes</taxon>
        <taxon>Chaetothyriomycetidae</taxon>
        <taxon>Chaetothyriales</taxon>
        <taxon>Cyphellophoraceae</taxon>
        <taxon>Cyphellophora</taxon>
    </lineage>
</organism>
<dbReference type="STRING" id="1220924.W2SDS8"/>
<evidence type="ECO:0000256" key="6">
    <source>
        <dbReference type="PIRSR" id="PIRSR602129-50"/>
    </source>
</evidence>
<dbReference type="GO" id="GO:0005737">
    <property type="term" value="C:cytoplasm"/>
    <property type="evidence" value="ECO:0007669"/>
    <property type="project" value="TreeGrafter"/>
</dbReference>
<sequence>MDAEQFRKAAHAAIEEIISYNNNIASYPVLPQIKPGYLAPQLPSTAPSTPQSWSDVQPDIANKIVPGLTHWQSPRFMAFFPACVTYPSILGEMYSAAFTAPAFNWLCSPACTELETVVTDWLAKALSLPKTFLSTSPNGGGGTIQGSASEAIVTCMVAARERYLYRRCEAEGLTPDTEQWDDRVAMLRGRLIALSSDQTHSSTAKGSRIAGTRFRSIPTSYNDNLSLTGANLQQALDDCAAKGLEPYYITLTLGTTSTCSVDDFASLAPILQAHPDIWVHVDAAYAGAALIAPEYAAKYSHHMSIVDSFNMNMHKWLLVNFDASMLYVQNRTDLTRALSIDAAYYENKASDSGLVTDYRDWQIPLGRRFRALKVWFVMRIFGIEGLQNHIYKTVKLGEVLADLVRERKDLFEIVAEPAFALTCFRVSPGVLAEMRQANGTVVNGTHDSSFQPPASATAEWEQTANVLTKRITDLINESGEVFLTGSNAGGKTFLRVVSANPNAEEKYIREAWDLIVGTTEEVLASWTEGKIDATGVVVNGH</sequence>
<evidence type="ECO:0000256" key="2">
    <source>
        <dbReference type="ARBA" id="ARBA00009533"/>
    </source>
</evidence>
<dbReference type="OrthoDB" id="639767at2759"/>
<dbReference type="eggNOG" id="KOG0628">
    <property type="taxonomic scope" value="Eukaryota"/>
</dbReference>
<dbReference type="GeneID" id="19968308"/>
<dbReference type="Gene3D" id="3.40.640.10">
    <property type="entry name" value="Type I PLP-dependent aspartate aminotransferase-like (Major domain)"/>
    <property type="match status" value="1"/>
</dbReference>
<keyword evidence="9" id="KW-1185">Reference proteome</keyword>
<dbReference type="EMBL" id="KB822711">
    <property type="protein sequence ID" value="ETN46780.1"/>
    <property type="molecule type" value="Genomic_DNA"/>
</dbReference>
<keyword evidence="4 6" id="KW-0663">Pyridoxal phosphate</keyword>
<name>W2SDS8_CYPE1</name>
<dbReference type="Gene3D" id="1.20.1340.10">
    <property type="entry name" value="dopa decarboxylase, N-terminal domain"/>
    <property type="match status" value="1"/>
</dbReference>
<dbReference type="VEuPathDB" id="FungiDB:HMPREF1541_00969"/>
<evidence type="ECO:0000256" key="1">
    <source>
        <dbReference type="ARBA" id="ARBA00001933"/>
    </source>
</evidence>
<dbReference type="GO" id="GO:0016831">
    <property type="term" value="F:carboxy-lyase activity"/>
    <property type="evidence" value="ECO:0007669"/>
    <property type="project" value="UniProtKB-KW"/>
</dbReference>
<dbReference type="HOGENOM" id="CLU_011856_3_1_1"/>
<dbReference type="GO" id="GO:0019752">
    <property type="term" value="P:carboxylic acid metabolic process"/>
    <property type="evidence" value="ECO:0007669"/>
    <property type="project" value="InterPro"/>
</dbReference>
<dbReference type="Gene3D" id="3.90.1150.10">
    <property type="entry name" value="Aspartate Aminotransferase, domain 1"/>
    <property type="match status" value="1"/>
</dbReference>
<dbReference type="InterPro" id="IPR015424">
    <property type="entry name" value="PyrdxlP-dep_Trfase"/>
</dbReference>
<evidence type="ECO:0008006" key="10">
    <source>
        <dbReference type="Google" id="ProtNLM"/>
    </source>
</evidence>
<dbReference type="AlphaFoldDB" id="W2SDS8"/>
<keyword evidence="3" id="KW-0210">Decarboxylase</keyword>
<dbReference type="InParanoid" id="W2SDS8"/>
<dbReference type="GO" id="GO:0030170">
    <property type="term" value="F:pyridoxal phosphate binding"/>
    <property type="evidence" value="ECO:0007669"/>
    <property type="project" value="InterPro"/>
</dbReference>
<gene>
    <name evidence="8" type="ORF">HMPREF1541_00969</name>
</gene>
<evidence type="ECO:0000256" key="5">
    <source>
        <dbReference type="ARBA" id="ARBA00023239"/>
    </source>
</evidence>
<dbReference type="PANTHER" id="PTHR11999:SF70">
    <property type="entry name" value="MIP05841P"/>
    <property type="match status" value="1"/>
</dbReference>
<comment type="similarity">
    <text evidence="2 7">Belongs to the group II decarboxylase family.</text>
</comment>